<dbReference type="EMBL" id="CAUWAG010000006">
    <property type="protein sequence ID" value="CAJ2504206.1"/>
    <property type="molecule type" value="Genomic_DNA"/>
</dbReference>
<proteinExistence type="predicted"/>
<evidence type="ECO:0000313" key="3">
    <source>
        <dbReference type="Proteomes" id="UP001295740"/>
    </source>
</evidence>
<dbReference type="Proteomes" id="UP001295740">
    <property type="component" value="Unassembled WGS sequence"/>
</dbReference>
<sequence length="290" mass="32226">MAGLGILASTVGIYASTLGIVNFFSGQFAQVDADHHYIWHLGGHTYKIQLGLDVYNGLDGGAGTFPSIRAWNENCVYVGGFATNDSQFIENGAHETVHIIPEDKHILEHQSPYTLHYAWVGDWAQPAGVPWFYSNVYINSRDYVDACMWLQQYGGDENKTSVTGFQIHWPSFYFTDKDLPGDKEGKDALKAKDYGRQIDLLRSEHHLHGDDEGSGNGTESAGISWPHGFPEIARNETRAVRKKRTDEEKSGGRLVVSERAQHLATTLCESETSLGPNFLNVAEGKFCHMT</sequence>
<evidence type="ECO:0000313" key="2">
    <source>
        <dbReference type="EMBL" id="CAJ2504206.1"/>
    </source>
</evidence>
<protein>
    <submittedName>
        <fullName evidence="2">Uu.00g116000.m01.CDS01</fullName>
    </submittedName>
</protein>
<name>A0AAI8VGG2_9PEZI</name>
<reference evidence="2" key="1">
    <citation type="submission" date="2023-10" db="EMBL/GenBank/DDBJ databases">
        <authorList>
            <person name="Hackl T."/>
        </authorList>
    </citation>
    <scope>NUCLEOTIDE SEQUENCE</scope>
</reference>
<dbReference type="AlphaFoldDB" id="A0AAI8VGG2"/>
<gene>
    <name evidence="2" type="ORF">KHLLAP_LOCUS4674</name>
</gene>
<keyword evidence="3" id="KW-1185">Reference proteome</keyword>
<accession>A0AAI8VGG2</accession>
<feature type="region of interest" description="Disordered" evidence="1">
    <location>
        <begin position="206"/>
        <end position="228"/>
    </location>
</feature>
<evidence type="ECO:0000256" key="1">
    <source>
        <dbReference type="SAM" id="MobiDB-lite"/>
    </source>
</evidence>
<comment type="caution">
    <text evidence="2">The sequence shown here is derived from an EMBL/GenBank/DDBJ whole genome shotgun (WGS) entry which is preliminary data.</text>
</comment>
<organism evidence="2 3">
    <name type="scientific">Anthostomella pinea</name>
    <dbReference type="NCBI Taxonomy" id="933095"/>
    <lineage>
        <taxon>Eukaryota</taxon>
        <taxon>Fungi</taxon>
        <taxon>Dikarya</taxon>
        <taxon>Ascomycota</taxon>
        <taxon>Pezizomycotina</taxon>
        <taxon>Sordariomycetes</taxon>
        <taxon>Xylariomycetidae</taxon>
        <taxon>Xylariales</taxon>
        <taxon>Xylariaceae</taxon>
        <taxon>Anthostomella</taxon>
    </lineage>
</organism>